<gene>
    <name evidence="8" type="ORF">LTLLF_206655</name>
</gene>
<dbReference type="PANTHER" id="PTHR45699:SF3">
    <property type="entry name" value="LARGE RIBOSOMAL SUBUNIT PROTEIN UL10"/>
    <property type="match status" value="1"/>
</dbReference>
<evidence type="ECO:0000256" key="6">
    <source>
        <dbReference type="ARBA" id="ARBA00035444"/>
    </source>
</evidence>
<dbReference type="AlphaFoldDB" id="A0A8J6H2I2"/>
<comment type="function">
    <text evidence="1">Ribosomal protein P0 is the functional equivalent of E.coli protein L10.</text>
</comment>
<dbReference type="Proteomes" id="UP000710432">
    <property type="component" value="Unassembled WGS sequence"/>
</dbReference>
<dbReference type="InterPro" id="IPR043141">
    <property type="entry name" value="Ribosomal_uL10-like_sf"/>
</dbReference>
<comment type="caution">
    <text evidence="8">The sequence shown here is derived from an EMBL/GenBank/DDBJ whole genome shotgun (WGS) entry which is preliminary data.</text>
</comment>
<dbReference type="Gene3D" id="3.30.70.1730">
    <property type="match status" value="1"/>
</dbReference>
<keyword evidence="4" id="KW-0687">Ribonucleoprotein</keyword>
<feature type="region of interest" description="Disordered" evidence="7">
    <location>
        <begin position="86"/>
        <end position="106"/>
    </location>
</feature>
<dbReference type="GO" id="GO:0000027">
    <property type="term" value="P:ribosomal large subunit assembly"/>
    <property type="evidence" value="ECO:0007669"/>
    <property type="project" value="TreeGrafter"/>
</dbReference>
<dbReference type="EMBL" id="JAATJU010000828">
    <property type="protein sequence ID" value="KAH0520443.1"/>
    <property type="molecule type" value="Genomic_DNA"/>
</dbReference>
<dbReference type="GO" id="GO:0022625">
    <property type="term" value="C:cytosolic large ribosomal subunit"/>
    <property type="evidence" value="ECO:0007669"/>
    <property type="project" value="TreeGrafter"/>
</dbReference>
<protein>
    <recommendedName>
        <fullName evidence="5">Large ribosomal subunit protein uL10</fullName>
    </recommendedName>
    <alternativeName>
        <fullName evidence="6">60S acidic ribosomal protein P0</fullName>
    </alternativeName>
</protein>
<dbReference type="Pfam" id="PF00428">
    <property type="entry name" value="Ribosomal_60s"/>
    <property type="match status" value="1"/>
</dbReference>
<evidence type="ECO:0000256" key="3">
    <source>
        <dbReference type="ARBA" id="ARBA00022980"/>
    </source>
</evidence>
<evidence type="ECO:0000313" key="8">
    <source>
        <dbReference type="EMBL" id="KAH0520443.1"/>
    </source>
</evidence>
<dbReference type="GO" id="GO:0002181">
    <property type="term" value="P:cytoplasmic translation"/>
    <property type="evidence" value="ECO:0007669"/>
    <property type="project" value="TreeGrafter"/>
</dbReference>
<evidence type="ECO:0000256" key="4">
    <source>
        <dbReference type="ARBA" id="ARBA00023274"/>
    </source>
</evidence>
<reference evidence="8" key="1">
    <citation type="submission" date="2020-03" db="EMBL/GenBank/DDBJ databases">
        <title>Studies in the Genomics of Life Span.</title>
        <authorList>
            <person name="Glass D."/>
        </authorList>
    </citation>
    <scope>NUCLEOTIDE SEQUENCE</scope>
    <source>
        <strain evidence="8">LTLLF</strain>
        <tissue evidence="8">Muscle</tissue>
    </source>
</reference>
<dbReference type="PANTHER" id="PTHR45699">
    <property type="entry name" value="60S ACIDIC RIBOSOMAL PROTEIN P0"/>
    <property type="match status" value="1"/>
</dbReference>
<sequence>MLLNMLNIPPFSFELIIQQVFDDGSIYNPEVFDITEQTLHSCFLEGVRNLASVCRLVTELLFQCHTLASMAAATTAAPATAAAPAKAEAKEKLEESDEDMGFVLFD</sequence>
<evidence type="ECO:0000256" key="2">
    <source>
        <dbReference type="ARBA" id="ARBA00008889"/>
    </source>
</evidence>
<name>A0A8J6H2I2_MICOH</name>
<proteinExistence type="inferred from homology"/>
<keyword evidence="3 8" id="KW-0689">Ribosomal protein</keyword>
<accession>A0A8J6H2I2</accession>
<dbReference type="GO" id="GO:0003735">
    <property type="term" value="F:structural constituent of ribosome"/>
    <property type="evidence" value="ECO:0007669"/>
    <property type="project" value="TreeGrafter"/>
</dbReference>
<dbReference type="GO" id="GO:0070180">
    <property type="term" value="F:large ribosomal subunit rRNA binding"/>
    <property type="evidence" value="ECO:0007669"/>
    <property type="project" value="TreeGrafter"/>
</dbReference>
<dbReference type="InterPro" id="IPR050323">
    <property type="entry name" value="Ribosomal_protein_uL10"/>
</dbReference>
<evidence type="ECO:0000256" key="1">
    <source>
        <dbReference type="ARBA" id="ARBA00002200"/>
    </source>
</evidence>
<organism evidence="8 9">
    <name type="scientific">Microtus ochrogaster</name>
    <name type="common">Prairie vole</name>
    <dbReference type="NCBI Taxonomy" id="79684"/>
    <lineage>
        <taxon>Eukaryota</taxon>
        <taxon>Metazoa</taxon>
        <taxon>Chordata</taxon>
        <taxon>Craniata</taxon>
        <taxon>Vertebrata</taxon>
        <taxon>Euteleostomi</taxon>
        <taxon>Mammalia</taxon>
        <taxon>Eutheria</taxon>
        <taxon>Euarchontoglires</taxon>
        <taxon>Glires</taxon>
        <taxon>Rodentia</taxon>
        <taxon>Myomorpha</taxon>
        <taxon>Muroidea</taxon>
        <taxon>Cricetidae</taxon>
        <taxon>Arvicolinae</taxon>
        <taxon>Microtus</taxon>
    </lineage>
</organism>
<evidence type="ECO:0000256" key="7">
    <source>
        <dbReference type="SAM" id="MobiDB-lite"/>
    </source>
</evidence>
<comment type="similarity">
    <text evidence="2">Belongs to the universal ribosomal protein uL10 family.</text>
</comment>
<evidence type="ECO:0000313" key="9">
    <source>
        <dbReference type="Proteomes" id="UP000710432"/>
    </source>
</evidence>
<evidence type="ECO:0000256" key="5">
    <source>
        <dbReference type="ARBA" id="ARBA00035202"/>
    </source>
</evidence>